<feature type="binding site" evidence="6">
    <location>
        <position position="937"/>
    </location>
    <ligand>
        <name>Zn(2+)</name>
        <dbReference type="ChEBI" id="CHEBI:29105"/>
        <label>1</label>
    </ligand>
</feature>
<feature type="active site" description="Proton donor" evidence="4">
    <location>
        <position position="896"/>
    </location>
</feature>
<dbReference type="InterPro" id="IPR003607">
    <property type="entry name" value="HD/PDEase_dom"/>
</dbReference>
<dbReference type="GeneID" id="94848232"/>
<evidence type="ECO:0000256" key="7">
    <source>
        <dbReference type="SAM" id="Coils"/>
    </source>
</evidence>
<feature type="binding site" evidence="5">
    <location>
        <begin position="896"/>
        <end position="900"/>
    </location>
    <ligand>
        <name>AMP</name>
        <dbReference type="ChEBI" id="CHEBI:456215"/>
    </ligand>
</feature>
<proteinExistence type="predicted"/>
<dbReference type="InterPro" id="IPR002073">
    <property type="entry name" value="PDEase_catalytic_dom"/>
</dbReference>
<keyword evidence="3" id="KW-0378">Hydrolase</keyword>
<dbReference type="Pfam" id="PF01590">
    <property type="entry name" value="GAF"/>
    <property type="match status" value="1"/>
</dbReference>
<dbReference type="Pfam" id="PF00233">
    <property type="entry name" value="PDEase_I"/>
    <property type="match status" value="1"/>
</dbReference>
<dbReference type="SMART" id="SM00471">
    <property type="entry name" value="HDc"/>
    <property type="match status" value="1"/>
</dbReference>
<dbReference type="GO" id="GO:0004114">
    <property type="term" value="F:3',5'-cyclic-nucleotide phosphodiesterase activity"/>
    <property type="evidence" value="ECO:0007669"/>
    <property type="project" value="InterPro"/>
</dbReference>
<evidence type="ECO:0000256" key="3">
    <source>
        <dbReference type="ARBA" id="ARBA00022801"/>
    </source>
</evidence>
<comment type="caution">
    <text evidence="9">The sequence shown here is derived from an EMBL/GenBank/DDBJ whole genome shotgun (WGS) entry which is preliminary data.</text>
</comment>
<evidence type="ECO:0000256" key="4">
    <source>
        <dbReference type="PIRSR" id="PIRSR623088-1"/>
    </source>
</evidence>
<feature type="binding site" evidence="5">
    <location>
        <position position="1098"/>
    </location>
    <ligand>
        <name>AMP</name>
        <dbReference type="ChEBI" id="CHEBI:456215"/>
    </ligand>
</feature>
<dbReference type="InterPro" id="IPR029016">
    <property type="entry name" value="GAF-like_dom_sf"/>
</dbReference>
<dbReference type="SMART" id="SM00065">
    <property type="entry name" value="GAF"/>
    <property type="match status" value="3"/>
</dbReference>
<evidence type="ECO:0000256" key="1">
    <source>
        <dbReference type="ARBA" id="ARBA00022535"/>
    </source>
</evidence>
<dbReference type="CDD" id="cd00077">
    <property type="entry name" value="HDc"/>
    <property type="match status" value="1"/>
</dbReference>
<dbReference type="EMBL" id="MLAK01001480">
    <property type="protein sequence ID" value="OHS92678.1"/>
    <property type="molecule type" value="Genomic_DNA"/>
</dbReference>
<feature type="domain" description="PDEase" evidence="8">
    <location>
        <begin position="808"/>
        <end position="1141"/>
    </location>
</feature>
<dbReference type="GO" id="GO:0007165">
    <property type="term" value="P:signal transduction"/>
    <property type="evidence" value="ECO:0007669"/>
    <property type="project" value="InterPro"/>
</dbReference>
<feature type="binding site" evidence="5">
    <location>
        <position position="1046"/>
    </location>
    <ligand>
        <name>AMP</name>
        <dbReference type="ChEBI" id="CHEBI:456215"/>
    </ligand>
</feature>
<feature type="binding site" evidence="6">
    <location>
        <position position="1046"/>
    </location>
    <ligand>
        <name>Zn(2+)</name>
        <dbReference type="ChEBI" id="CHEBI:29105"/>
        <label>1</label>
    </ligand>
</feature>
<name>A0A1J4IZ35_9EUKA</name>
<dbReference type="SUPFAM" id="SSF55781">
    <property type="entry name" value="GAF domain-like"/>
    <property type="match status" value="4"/>
</dbReference>
<feature type="coiled-coil region" evidence="7">
    <location>
        <begin position="1135"/>
        <end position="1165"/>
    </location>
</feature>
<evidence type="ECO:0000313" key="10">
    <source>
        <dbReference type="Proteomes" id="UP000179807"/>
    </source>
</evidence>
<feature type="binding site" evidence="5">
    <location>
        <position position="937"/>
    </location>
    <ligand>
        <name>AMP</name>
        <dbReference type="ChEBI" id="CHEBI:456215"/>
    </ligand>
</feature>
<dbReference type="Gene3D" id="1.10.1300.10">
    <property type="entry name" value="3'5'-cyclic nucleotide phosphodiesterase, catalytic domain"/>
    <property type="match status" value="1"/>
</dbReference>
<sequence length="1167" mass="133035">MASIKILKKIHDKNDSNSLVKDLIALRPITPIVIKETHPLEVAYTDNNPPPKPIDQFAPYLSRKTAAKRSERIEKLKGQKGKAPSSFILTKNISTSSTAQSARSNADNDNEFVHEYNLPQLSASTSLSQHLKMESTFDRIASGAAITSFPNLIESTLQVYFLAEKVLFFHDISSVRVLYCPSTTAYCPHGTGIIGYTQYSRKVINAVEAGKHVSYQFPTEGNWYGPHSRVLSFPLYDEISNVVGVVAVVRKKTSPPFSNDDEKFIEYLQSKCKLYSRWLFQPLIEDGLVSTLINTCRLKNFIENYQEKLTRLFSCRSAEIWSIDKENIYKYEPNKNKAISIPVGDAGIAGFSLRKMEPVSCISARVHSAFSPRSDGNGEFSVLSLPIKDPDSQVVYALVLRGKRIPQFFTDMDEKVLAKISPYIIMALCSSELIEKNHRALKDSLHQQKRLGSLLEVAEALSGQLRMDVLIPNIMSKACDLVKADRCSLFMVNESRDKLVTSFQGGLANSIEIPITAGIVGYTATTGEILNIKDAYEDSRFNRATDLATGYRTLTLLCVPIFDEKGGIRGVTEMINKIDGTFTEEDERMIKIFNVFTGISIENARLYRASIELSLQLRSFLEISYSLQQPQTIKKLMEEIIKNTRKVVGAVRALIFMNEDSGISSDPFITDDDMEEKFKKNQQKKFEETEDTLGVKRAIIQRLLQGKSSNYDAEEAREEEFRRQAILRVEKTKESLIENNDKDREHSFIMVPIMSSDRALMGAVMLQWKKNQSGFTFDDLKLLESYSVFLSVSLERSRLKSIAQLGSMEVEIQKCIQQNERQAFRVPLGLELEVEEKVLAISQDFQAIDFKGIELFKVMYFLFDHFDLCTTFKITNETFFHFLFELRASYNRVPYHNWIHAVDVCQFLAYTIQISGLGKILSKFEILALLTAAICHDANHDGFSNQYNVKAQTPLGILFKNQSVMETHHCSVSIGIITKDECNIFKTLTENESITMWTLFINLILATDMAKHFNIMEQVQEIDKKSWESSEEGRLGVMQLLIKCADVSNVARKLEIADRWCDVLCEEFFRQGELEKANGMEYSSPMNDREHLDKAKSQIGFYKSICLPLFQQTKRFLPKLEPQVVQVKSNLKVWIERNAEEEKMSEEKRRKLKEEKARLEFLQNEMV</sequence>
<evidence type="ECO:0000256" key="6">
    <source>
        <dbReference type="PIRSR" id="PIRSR623088-3"/>
    </source>
</evidence>
<keyword evidence="2 6" id="KW-0479">Metal-binding</keyword>
<dbReference type="PANTHER" id="PTHR11347">
    <property type="entry name" value="CYCLIC NUCLEOTIDE PHOSPHODIESTERASE"/>
    <property type="match status" value="1"/>
</dbReference>
<evidence type="ECO:0000313" key="9">
    <source>
        <dbReference type="EMBL" id="OHS92678.1"/>
    </source>
</evidence>
<dbReference type="GO" id="GO:0046872">
    <property type="term" value="F:metal ion binding"/>
    <property type="evidence" value="ECO:0007669"/>
    <property type="project" value="UniProtKB-KW"/>
</dbReference>
<dbReference type="InterPro" id="IPR003018">
    <property type="entry name" value="GAF"/>
</dbReference>
<evidence type="ECO:0000256" key="2">
    <source>
        <dbReference type="ARBA" id="ARBA00022723"/>
    </source>
</evidence>
<dbReference type="Proteomes" id="UP000179807">
    <property type="component" value="Unassembled WGS sequence"/>
</dbReference>
<dbReference type="AlphaFoldDB" id="A0A1J4IZ35"/>
<dbReference type="PRINTS" id="PR00387">
    <property type="entry name" value="PDIESTERASE1"/>
</dbReference>
<evidence type="ECO:0000256" key="5">
    <source>
        <dbReference type="PIRSR" id="PIRSR623088-2"/>
    </source>
</evidence>
<dbReference type="InterPro" id="IPR023088">
    <property type="entry name" value="PDEase"/>
</dbReference>
<keyword evidence="10" id="KW-1185">Reference proteome</keyword>
<accession>A0A1J4IZ35</accession>
<dbReference type="PROSITE" id="PS51845">
    <property type="entry name" value="PDEASE_I_2"/>
    <property type="match status" value="1"/>
</dbReference>
<organism evidence="9 10">
    <name type="scientific">Tritrichomonas foetus</name>
    <dbReference type="NCBI Taxonomy" id="1144522"/>
    <lineage>
        <taxon>Eukaryota</taxon>
        <taxon>Metamonada</taxon>
        <taxon>Parabasalia</taxon>
        <taxon>Tritrichomonadida</taxon>
        <taxon>Tritrichomonadidae</taxon>
        <taxon>Tritrichomonas</taxon>
    </lineage>
</organism>
<gene>
    <name evidence="9" type="ORF">TRFO_41003</name>
</gene>
<reference evidence="9" key="1">
    <citation type="submission" date="2016-10" db="EMBL/GenBank/DDBJ databases">
        <authorList>
            <person name="Benchimol M."/>
            <person name="Almeida L.G."/>
            <person name="Vasconcelos A.T."/>
            <person name="Perreira-Neves A."/>
            <person name="Rosa I.A."/>
            <person name="Tasca T."/>
            <person name="Bogo M.R."/>
            <person name="de Souza W."/>
        </authorList>
    </citation>
    <scope>NUCLEOTIDE SEQUENCE [LARGE SCALE GENOMIC DNA]</scope>
    <source>
        <strain evidence="9">K</strain>
    </source>
</reference>
<dbReference type="InterPro" id="IPR036971">
    <property type="entry name" value="PDEase_catalytic_dom_sf"/>
</dbReference>
<keyword evidence="7" id="KW-0175">Coiled coil</keyword>
<feature type="binding site" evidence="6">
    <location>
        <position position="936"/>
    </location>
    <ligand>
        <name>Zn(2+)</name>
        <dbReference type="ChEBI" id="CHEBI:29105"/>
        <label>1</label>
    </ligand>
</feature>
<dbReference type="VEuPathDB" id="TrichDB:TRFO_41003"/>
<dbReference type="SUPFAM" id="SSF109604">
    <property type="entry name" value="HD-domain/PDEase-like"/>
    <property type="match status" value="1"/>
</dbReference>
<protein>
    <submittedName>
        <fullName evidence="9">3'5'-cyclic nucleotide phosphodiesterase family protein</fullName>
    </submittedName>
</protein>
<evidence type="ECO:0000259" key="8">
    <source>
        <dbReference type="PROSITE" id="PS51845"/>
    </source>
</evidence>
<keyword evidence="1" id="KW-0140">cGMP</keyword>
<dbReference type="Gene3D" id="3.30.450.40">
    <property type="match status" value="4"/>
</dbReference>
<dbReference type="OrthoDB" id="74705at2759"/>
<dbReference type="RefSeq" id="XP_068345815.1">
    <property type="nucleotide sequence ID" value="XM_068513528.1"/>
</dbReference>
<feature type="binding site" evidence="6">
    <location>
        <position position="900"/>
    </location>
    <ligand>
        <name>Zn(2+)</name>
        <dbReference type="ChEBI" id="CHEBI:29105"/>
        <label>1</label>
    </ligand>
</feature>
<feature type="binding site" evidence="6">
    <location>
        <position position="937"/>
    </location>
    <ligand>
        <name>Zn(2+)</name>
        <dbReference type="ChEBI" id="CHEBI:29105"/>
        <label>2</label>
    </ligand>
</feature>